<dbReference type="Pfam" id="PF00717">
    <property type="entry name" value="Peptidase_S24"/>
    <property type="match status" value="1"/>
</dbReference>
<dbReference type="CDD" id="cd00093">
    <property type="entry name" value="HTH_XRE"/>
    <property type="match status" value="1"/>
</dbReference>
<feature type="domain" description="HTH cro/C1-type" evidence="4">
    <location>
        <begin position="9"/>
        <end position="67"/>
    </location>
</feature>
<dbReference type="EMBL" id="JPMD01000066">
    <property type="protein sequence ID" value="KEZ84795.1"/>
    <property type="molecule type" value="Genomic_DNA"/>
</dbReference>
<dbReference type="SUPFAM" id="SSF47413">
    <property type="entry name" value="lambda repressor-like DNA-binding domains"/>
    <property type="match status" value="1"/>
</dbReference>
<dbReference type="InterPro" id="IPR015927">
    <property type="entry name" value="Peptidase_S24_S26A/B/C"/>
</dbReference>
<evidence type="ECO:0000313" key="6">
    <source>
        <dbReference type="Proteomes" id="UP000028542"/>
    </source>
</evidence>
<dbReference type="SUPFAM" id="SSF51306">
    <property type="entry name" value="LexA/Signal peptidase"/>
    <property type="match status" value="1"/>
</dbReference>
<dbReference type="STRING" id="318464.IO99_18545"/>
<proteinExistence type="predicted"/>
<dbReference type="Proteomes" id="UP000028542">
    <property type="component" value="Unassembled WGS sequence"/>
</dbReference>
<dbReference type="Gene3D" id="2.10.109.10">
    <property type="entry name" value="Umud Fragment, subunit A"/>
    <property type="match status" value="1"/>
</dbReference>
<dbReference type="RefSeq" id="WP_035135840.1">
    <property type="nucleotide sequence ID" value="NZ_JPMD01000066.1"/>
</dbReference>
<evidence type="ECO:0000259" key="4">
    <source>
        <dbReference type="PROSITE" id="PS50943"/>
    </source>
</evidence>
<dbReference type="InterPro" id="IPR001387">
    <property type="entry name" value="Cro/C1-type_HTH"/>
</dbReference>
<evidence type="ECO:0000256" key="2">
    <source>
        <dbReference type="ARBA" id="ARBA00023125"/>
    </source>
</evidence>
<dbReference type="InterPro" id="IPR036286">
    <property type="entry name" value="LexA/Signal_pep-like_sf"/>
</dbReference>
<dbReference type="AlphaFoldDB" id="A0A084J761"/>
<evidence type="ECO:0000313" key="5">
    <source>
        <dbReference type="EMBL" id="KEZ84795.1"/>
    </source>
</evidence>
<evidence type="ECO:0000256" key="3">
    <source>
        <dbReference type="ARBA" id="ARBA00023163"/>
    </source>
</evidence>
<accession>A0A084J761</accession>
<keyword evidence="3" id="KW-0804">Transcription</keyword>
<dbReference type="GO" id="GO:0003677">
    <property type="term" value="F:DNA binding"/>
    <property type="evidence" value="ECO:0007669"/>
    <property type="project" value="UniProtKB-KW"/>
</dbReference>
<comment type="caution">
    <text evidence="5">The sequence shown here is derived from an EMBL/GenBank/DDBJ whole genome shotgun (WGS) entry which is preliminary data.</text>
</comment>
<dbReference type="PANTHER" id="PTHR40661:SF1">
    <property type="entry name" value="HTH CRO_C1-TYPE DOMAIN-CONTAINING PROTEIN"/>
    <property type="match status" value="1"/>
</dbReference>
<name>A0A084J761_9CLOT</name>
<dbReference type="InterPro" id="IPR039418">
    <property type="entry name" value="LexA-like"/>
</dbReference>
<reference evidence="5 6" key="1">
    <citation type="submission" date="2014-07" db="EMBL/GenBank/DDBJ databases">
        <title>Draft genome of Clostridium sulfidigenes 113A isolated from sediments associated with methane hydrate from Krishna Godavari basin.</title>
        <authorList>
            <person name="Honkalas V.S."/>
            <person name="Dabir A.P."/>
            <person name="Arora P."/>
            <person name="Dhakephalkar P.K."/>
        </authorList>
    </citation>
    <scope>NUCLEOTIDE SEQUENCE [LARGE SCALE GENOMIC DNA]</scope>
    <source>
        <strain evidence="5 6">113A</strain>
    </source>
</reference>
<dbReference type="Gene3D" id="1.10.260.40">
    <property type="entry name" value="lambda repressor-like DNA-binding domains"/>
    <property type="match status" value="1"/>
</dbReference>
<gene>
    <name evidence="5" type="ORF">IO99_18545</name>
</gene>
<dbReference type="CDD" id="cd06529">
    <property type="entry name" value="S24_LexA-like"/>
    <property type="match status" value="1"/>
</dbReference>
<protein>
    <recommendedName>
        <fullName evidence="4">HTH cro/C1-type domain-containing protein</fullName>
    </recommendedName>
</protein>
<keyword evidence="1" id="KW-0805">Transcription regulation</keyword>
<dbReference type="Pfam" id="PF01381">
    <property type="entry name" value="HTH_3"/>
    <property type="match status" value="1"/>
</dbReference>
<keyword evidence="2" id="KW-0238">DNA-binding</keyword>
<sequence>MKKTLGEKITAAREAIGLSQYEVAEFIKNKGIDVTNQKVSKWETNYTTPNAYQFLALCEALKVSDVLGTFGDCSVDSPLSNLNQEGKNKVEEYITLLIASGMYSNEVKEEKVIYMRKLPLYDLPVSAGTGKYLDDNSCEIIEVGSDVPMEADFGVRISGDSMEPRFVDGQIVWIHKQDILEDGEIGVFAFENNSYCKKISICGDGIKLISLNEEYAPISVPRGVEFHCFGKVVE</sequence>
<evidence type="ECO:0000256" key="1">
    <source>
        <dbReference type="ARBA" id="ARBA00023015"/>
    </source>
</evidence>
<keyword evidence="6" id="KW-1185">Reference proteome</keyword>
<dbReference type="PANTHER" id="PTHR40661">
    <property type="match status" value="1"/>
</dbReference>
<dbReference type="InterPro" id="IPR010982">
    <property type="entry name" value="Lambda_DNA-bd_dom_sf"/>
</dbReference>
<dbReference type="eggNOG" id="COG2932">
    <property type="taxonomic scope" value="Bacteria"/>
</dbReference>
<organism evidence="5 6">
    <name type="scientific">Clostridium sulfidigenes</name>
    <dbReference type="NCBI Taxonomy" id="318464"/>
    <lineage>
        <taxon>Bacteria</taxon>
        <taxon>Bacillati</taxon>
        <taxon>Bacillota</taxon>
        <taxon>Clostridia</taxon>
        <taxon>Eubacteriales</taxon>
        <taxon>Clostridiaceae</taxon>
        <taxon>Clostridium</taxon>
    </lineage>
</organism>
<dbReference type="PROSITE" id="PS50943">
    <property type="entry name" value="HTH_CROC1"/>
    <property type="match status" value="1"/>
</dbReference>